<keyword evidence="3" id="KW-0804">Transcription</keyword>
<evidence type="ECO:0000313" key="6">
    <source>
        <dbReference type="Proteomes" id="UP000225379"/>
    </source>
</evidence>
<keyword evidence="6" id="KW-1185">Reference proteome</keyword>
<dbReference type="AlphaFoldDB" id="A0A2B8BF34"/>
<reference evidence="6" key="1">
    <citation type="submission" date="2017-10" db="EMBL/GenBank/DDBJ databases">
        <authorList>
            <person name="Kravchenko I.K."/>
            <person name="Grouzdev D.S."/>
        </authorList>
    </citation>
    <scope>NUCLEOTIDE SEQUENCE [LARGE SCALE GENOMIC DNA]</scope>
    <source>
        <strain evidence="6">B2</strain>
    </source>
</reference>
<dbReference type="PANTHER" id="PTHR43537:SF45">
    <property type="entry name" value="GNTR FAMILY REGULATORY PROTEIN"/>
    <property type="match status" value="1"/>
</dbReference>
<dbReference type="PANTHER" id="PTHR43537">
    <property type="entry name" value="TRANSCRIPTIONAL REGULATOR, GNTR FAMILY"/>
    <property type="match status" value="1"/>
</dbReference>
<dbReference type="PROSITE" id="PS50949">
    <property type="entry name" value="HTH_GNTR"/>
    <property type="match status" value="1"/>
</dbReference>
<dbReference type="OrthoDB" id="9812290at2"/>
<dbReference type="Pfam" id="PF00392">
    <property type="entry name" value="GntR"/>
    <property type="match status" value="1"/>
</dbReference>
<dbReference type="PRINTS" id="PR00035">
    <property type="entry name" value="HTHGNTR"/>
</dbReference>
<dbReference type="InterPro" id="IPR036388">
    <property type="entry name" value="WH-like_DNA-bd_sf"/>
</dbReference>
<evidence type="ECO:0000256" key="2">
    <source>
        <dbReference type="ARBA" id="ARBA00023125"/>
    </source>
</evidence>
<dbReference type="InterPro" id="IPR036390">
    <property type="entry name" value="WH_DNA-bd_sf"/>
</dbReference>
<dbReference type="Gene3D" id="1.20.120.530">
    <property type="entry name" value="GntR ligand-binding domain-like"/>
    <property type="match status" value="1"/>
</dbReference>
<keyword evidence="1" id="KW-0805">Transcription regulation</keyword>
<dbReference type="Proteomes" id="UP000225379">
    <property type="component" value="Unassembled WGS sequence"/>
</dbReference>
<comment type="caution">
    <text evidence="5">The sequence shown here is derived from an EMBL/GenBank/DDBJ whole genome shotgun (WGS) entry which is preliminary data.</text>
</comment>
<dbReference type="GO" id="GO:0003700">
    <property type="term" value="F:DNA-binding transcription factor activity"/>
    <property type="evidence" value="ECO:0007669"/>
    <property type="project" value="InterPro"/>
</dbReference>
<dbReference type="GO" id="GO:0003677">
    <property type="term" value="F:DNA binding"/>
    <property type="evidence" value="ECO:0007669"/>
    <property type="project" value="UniProtKB-KW"/>
</dbReference>
<accession>A0A2B8BF34</accession>
<sequence length="244" mass="27175">MAGTPRKKTIKAAPKAAPAPRAADSVNRVYAAIQRMAVNFEFRPEQRINEVELAATLGVSRTPVREALNRLVIEGLITLVPNKGFYCRPFDAEQIIGLFEVRASLERLSVELAAERASDVRIAELMDFWNGVRANRAAMDAEELTSRDEEFHIRIAAMGGNPELVRMLESINARIRFVRRIEIENPQRRTTTFDEHLAIAEALKARDRGRAVACMSDHIGISVADAVSAMKEGLARIYMGRMAS</sequence>
<dbReference type="SMART" id="SM00895">
    <property type="entry name" value="FCD"/>
    <property type="match status" value="1"/>
</dbReference>
<dbReference type="SUPFAM" id="SSF46785">
    <property type="entry name" value="Winged helix' DNA-binding domain"/>
    <property type="match status" value="1"/>
</dbReference>
<keyword evidence="2" id="KW-0238">DNA-binding</keyword>
<evidence type="ECO:0000256" key="1">
    <source>
        <dbReference type="ARBA" id="ARBA00023015"/>
    </source>
</evidence>
<evidence type="ECO:0000313" key="5">
    <source>
        <dbReference type="EMBL" id="PGH56319.1"/>
    </source>
</evidence>
<protein>
    <submittedName>
        <fullName evidence="5">Transcriptional regulator</fullName>
    </submittedName>
</protein>
<proteinExistence type="predicted"/>
<dbReference type="Gene3D" id="1.10.10.10">
    <property type="entry name" value="Winged helix-like DNA-binding domain superfamily/Winged helix DNA-binding domain"/>
    <property type="match status" value="1"/>
</dbReference>
<evidence type="ECO:0000256" key="3">
    <source>
        <dbReference type="ARBA" id="ARBA00023163"/>
    </source>
</evidence>
<organism evidence="5 6">
    <name type="scientific">Azospirillum palustre</name>
    <dbReference type="NCBI Taxonomy" id="2044885"/>
    <lineage>
        <taxon>Bacteria</taxon>
        <taxon>Pseudomonadati</taxon>
        <taxon>Pseudomonadota</taxon>
        <taxon>Alphaproteobacteria</taxon>
        <taxon>Rhodospirillales</taxon>
        <taxon>Azospirillaceae</taxon>
        <taxon>Azospirillum</taxon>
    </lineage>
</organism>
<feature type="domain" description="HTH gntR-type" evidence="4">
    <location>
        <begin position="23"/>
        <end position="90"/>
    </location>
</feature>
<gene>
    <name evidence="5" type="ORF">CRT60_15340</name>
</gene>
<dbReference type="CDD" id="cd07377">
    <property type="entry name" value="WHTH_GntR"/>
    <property type="match status" value="1"/>
</dbReference>
<dbReference type="InterPro" id="IPR008920">
    <property type="entry name" value="TF_FadR/GntR_C"/>
</dbReference>
<evidence type="ECO:0000259" key="4">
    <source>
        <dbReference type="PROSITE" id="PS50949"/>
    </source>
</evidence>
<dbReference type="RefSeq" id="WP_098737337.1">
    <property type="nucleotide sequence ID" value="NZ_PDKW01000041.1"/>
</dbReference>
<dbReference type="EMBL" id="PDKW01000041">
    <property type="protein sequence ID" value="PGH56319.1"/>
    <property type="molecule type" value="Genomic_DNA"/>
</dbReference>
<dbReference type="InterPro" id="IPR000524">
    <property type="entry name" value="Tscrpt_reg_HTH_GntR"/>
</dbReference>
<dbReference type="SMART" id="SM00345">
    <property type="entry name" value="HTH_GNTR"/>
    <property type="match status" value="1"/>
</dbReference>
<dbReference type="SUPFAM" id="SSF48008">
    <property type="entry name" value="GntR ligand-binding domain-like"/>
    <property type="match status" value="1"/>
</dbReference>
<dbReference type="InterPro" id="IPR011711">
    <property type="entry name" value="GntR_C"/>
</dbReference>
<name>A0A2B8BF34_9PROT</name>
<dbReference type="Pfam" id="PF07729">
    <property type="entry name" value="FCD"/>
    <property type="match status" value="1"/>
</dbReference>